<accession>A0A6C0H2U8</accession>
<dbReference type="AlphaFoldDB" id="A0A6C0H2U8"/>
<reference evidence="1" key="1">
    <citation type="journal article" date="2020" name="Nature">
        <title>Giant virus diversity and host interactions through global metagenomics.</title>
        <authorList>
            <person name="Schulz F."/>
            <person name="Roux S."/>
            <person name="Paez-Espino D."/>
            <person name="Jungbluth S."/>
            <person name="Walsh D.A."/>
            <person name="Denef V.J."/>
            <person name="McMahon K.D."/>
            <person name="Konstantinidis K.T."/>
            <person name="Eloe-Fadrosh E.A."/>
            <person name="Kyrpides N.C."/>
            <person name="Woyke T."/>
        </authorList>
    </citation>
    <scope>NUCLEOTIDE SEQUENCE</scope>
    <source>
        <strain evidence="1">GVMAG-M-3300023179-59</strain>
    </source>
</reference>
<name>A0A6C0H2U8_9ZZZZ</name>
<protein>
    <submittedName>
        <fullName evidence="1">Uncharacterized protein</fullName>
    </submittedName>
</protein>
<organism evidence="1">
    <name type="scientific">viral metagenome</name>
    <dbReference type="NCBI Taxonomy" id="1070528"/>
    <lineage>
        <taxon>unclassified sequences</taxon>
        <taxon>metagenomes</taxon>
        <taxon>organismal metagenomes</taxon>
    </lineage>
</organism>
<proteinExistence type="predicted"/>
<dbReference type="EMBL" id="MN739850">
    <property type="protein sequence ID" value="QHT74475.1"/>
    <property type="molecule type" value="Genomic_DNA"/>
</dbReference>
<evidence type="ECO:0000313" key="1">
    <source>
        <dbReference type="EMBL" id="QHT74475.1"/>
    </source>
</evidence>
<sequence length="71" mass="8554">MKSYFLFTIQIYGNYMGLRFHTYETESGIFFKTKKGSSFFKMDIYKCPKWKTQPLSLFKKNVKILFCPIML</sequence>